<keyword evidence="8" id="KW-0539">Nucleus</keyword>
<dbReference type="SMART" id="SM00399">
    <property type="entry name" value="ZnF_C4"/>
    <property type="match status" value="1"/>
</dbReference>
<name>A0ABQ9DZR6_TEGGR</name>
<evidence type="ECO:0000256" key="8">
    <source>
        <dbReference type="ARBA" id="ARBA00023242"/>
    </source>
</evidence>
<gene>
    <name evidence="11" type="ORF">KUTeg_022776</name>
</gene>
<keyword evidence="12" id="KW-1185">Reference proteome</keyword>
<evidence type="ECO:0000313" key="11">
    <source>
        <dbReference type="EMBL" id="KAJ8298716.1"/>
    </source>
</evidence>
<evidence type="ECO:0008006" key="13">
    <source>
        <dbReference type="Google" id="ProtNLM"/>
    </source>
</evidence>
<evidence type="ECO:0000256" key="4">
    <source>
        <dbReference type="ARBA" id="ARBA00023015"/>
    </source>
</evidence>
<dbReference type="SMART" id="SM00430">
    <property type="entry name" value="HOLI"/>
    <property type="match status" value="1"/>
</dbReference>
<evidence type="ECO:0000256" key="5">
    <source>
        <dbReference type="ARBA" id="ARBA00023125"/>
    </source>
</evidence>
<keyword evidence="4" id="KW-0805">Transcription regulation</keyword>
<comment type="caution">
    <text evidence="11">The sequence shown here is derived from an EMBL/GenBank/DDBJ whole genome shotgun (WGS) entry which is preliminary data.</text>
</comment>
<keyword evidence="3" id="KW-0862">Zinc</keyword>
<dbReference type="InterPro" id="IPR001628">
    <property type="entry name" value="Znf_hrmn_rcpt"/>
</dbReference>
<feature type="domain" description="NR LBD" evidence="10">
    <location>
        <begin position="163"/>
        <end position="408"/>
    </location>
</feature>
<proteinExistence type="predicted"/>
<sequence length="408" mass="48135">MANVKSVLNTSSVRALLTHHYHTIPHHNHMTPTTPPQDITLHIDEGFFRRSLRRDHDYKCVSGKFDCVIGPGKRNSCPKCRYKKCLHVGMSKEGRYTHEKRTQDIREIKKLQEQDNSKVKEEPPCLPATEENDALVVEEMDRVIALMEKTQKDFYGPLLPMWDDQNGILQRQQKYHEQFLAKQEIFGIGKSQISKEEFKKFYETTGIDVDNRLEMMKQFASTMEKGITKFIGFAKNIPGFSSLDLDDQANLVKSARFEFWFFGYFRFLNPELKVATGIMGNCYHISELFKLWNKEFVETLFEFVKKVHALNLSLVDIALIRCIVLTFRDRCLLKDPDKVEEIQWKMVLCFQHWVQKSRPTQRQFFSQVFDRLREIRHLTEMNMKLSQNLKLEWPIIQNHPLFLEMLST</sequence>
<keyword evidence="1" id="KW-0479">Metal-binding</keyword>
<dbReference type="InterPro" id="IPR000536">
    <property type="entry name" value="Nucl_hrmn_rcpt_lig-bd"/>
</dbReference>
<dbReference type="PROSITE" id="PS51030">
    <property type="entry name" value="NUCLEAR_REC_DBD_2"/>
    <property type="match status" value="1"/>
</dbReference>
<dbReference type="SUPFAM" id="SSF48508">
    <property type="entry name" value="Nuclear receptor ligand-binding domain"/>
    <property type="match status" value="1"/>
</dbReference>
<dbReference type="InterPro" id="IPR035500">
    <property type="entry name" value="NHR-like_dom_sf"/>
</dbReference>
<feature type="domain" description="Nuclear receptor" evidence="9">
    <location>
        <begin position="45"/>
        <end position="97"/>
    </location>
</feature>
<dbReference type="PANTHER" id="PTHR24082:SF506">
    <property type="entry name" value="NR LBD DOMAIN-CONTAINING PROTEIN"/>
    <property type="match status" value="1"/>
</dbReference>
<dbReference type="SUPFAM" id="SSF57716">
    <property type="entry name" value="Glucocorticoid receptor-like (DNA-binding domain)"/>
    <property type="match status" value="1"/>
</dbReference>
<keyword evidence="7" id="KW-0675">Receptor</keyword>
<dbReference type="Gene3D" id="1.10.565.10">
    <property type="entry name" value="Retinoid X Receptor"/>
    <property type="match status" value="1"/>
</dbReference>
<evidence type="ECO:0000256" key="3">
    <source>
        <dbReference type="ARBA" id="ARBA00022833"/>
    </source>
</evidence>
<evidence type="ECO:0000259" key="9">
    <source>
        <dbReference type="PROSITE" id="PS51030"/>
    </source>
</evidence>
<dbReference type="Proteomes" id="UP001217089">
    <property type="component" value="Unassembled WGS sequence"/>
</dbReference>
<dbReference type="InterPro" id="IPR013088">
    <property type="entry name" value="Znf_NHR/GATA"/>
</dbReference>
<keyword evidence="2" id="KW-0863">Zinc-finger</keyword>
<evidence type="ECO:0000256" key="7">
    <source>
        <dbReference type="ARBA" id="ARBA00023170"/>
    </source>
</evidence>
<dbReference type="Gene3D" id="3.30.50.10">
    <property type="entry name" value="Erythroid Transcription Factor GATA-1, subunit A"/>
    <property type="match status" value="1"/>
</dbReference>
<dbReference type="InterPro" id="IPR050234">
    <property type="entry name" value="Nuclear_hormone_rcpt_NR1"/>
</dbReference>
<evidence type="ECO:0000256" key="2">
    <source>
        <dbReference type="ARBA" id="ARBA00022771"/>
    </source>
</evidence>
<keyword evidence="5" id="KW-0238">DNA-binding</keyword>
<evidence type="ECO:0000259" key="10">
    <source>
        <dbReference type="PROSITE" id="PS51843"/>
    </source>
</evidence>
<protein>
    <recommendedName>
        <fullName evidence="13">NR LBD domain-containing protein</fullName>
    </recommendedName>
</protein>
<keyword evidence="6" id="KW-0804">Transcription</keyword>
<evidence type="ECO:0000256" key="6">
    <source>
        <dbReference type="ARBA" id="ARBA00023163"/>
    </source>
</evidence>
<dbReference type="EMBL" id="JARBDR010000921">
    <property type="protein sequence ID" value="KAJ8298716.1"/>
    <property type="molecule type" value="Genomic_DNA"/>
</dbReference>
<accession>A0ABQ9DZR6</accession>
<organism evidence="11 12">
    <name type="scientific">Tegillarca granosa</name>
    <name type="common">Malaysian cockle</name>
    <name type="synonym">Anadara granosa</name>
    <dbReference type="NCBI Taxonomy" id="220873"/>
    <lineage>
        <taxon>Eukaryota</taxon>
        <taxon>Metazoa</taxon>
        <taxon>Spiralia</taxon>
        <taxon>Lophotrochozoa</taxon>
        <taxon>Mollusca</taxon>
        <taxon>Bivalvia</taxon>
        <taxon>Autobranchia</taxon>
        <taxon>Pteriomorphia</taxon>
        <taxon>Arcoida</taxon>
        <taxon>Arcoidea</taxon>
        <taxon>Arcidae</taxon>
        <taxon>Tegillarca</taxon>
    </lineage>
</organism>
<dbReference type="Pfam" id="PF00104">
    <property type="entry name" value="Hormone_recep"/>
    <property type="match status" value="1"/>
</dbReference>
<evidence type="ECO:0000256" key="1">
    <source>
        <dbReference type="ARBA" id="ARBA00022723"/>
    </source>
</evidence>
<evidence type="ECO:0000313" key="12">
    <source>
        <dbReference type="Proteomes" id="UP001217089"/>
    </source>
</evidence>
<dbReference type="PANTHER" id="PTHR24082">
    <property type="entry name" value="NUCLEAR HORMONE RECEPTOR"/>
    <property type="match status" value="1"/>
</dbReference>
<dbReference type="PRINTS" id="PR00398">
    <property type="entry name" value="STRDHORMONER"/>
</dbReference>
<reference evidence="11 12" key="1">
    <citation type="submission" date="2022-12" db="EMBL/GenBank/DDBJ databases">
        <title>Chromosome-level genome of Tegillarca granosa.</title>
        <authorList>
            <person name="Kim J."/>
        </authorList>
    </citation>
    <scope>NUCLEOTIDE SEQUENCE [LARGE SCALE GENOMIC DNA]</scope>
    <source>
        <strain evidence="11">Teg-2019</strain>
        <tissue evidence="11">Adductor muscle</tissue>
    </source>
</reference>
<dbReference type="PROSITE" id="PS51843">
    <property type="entry name" value="NR_LBD"/>
    <property type="match status" value="1"/>
</dbReference>
<dbReference type="Pfam" id="PF00105">
    <property type="entry name" value="zf-C4"/>
    <property type="match status" value="1"/>
</dbReference>
<dbReference type="InterPro" id="IPR001723">
    <property type="entry name" value="Nuclear_hrmn_rcpt"/>
</dbReference>